<sequence length="185" mass="22078">MTLEEFRHSILKVDKPRTHKIRGSLGIYDGYKHYRKNGYGSTGYRLTESQYFSITRRVNELLADNLVNGEEVTLPYRMGRLEIRKTAGEIRLDAKGNLVTNLPIDWDRTLKLWYEDEESFNAKTLIKVEEKEIFKVYYNRGKANYINKSFYEFSVNRELKKRLKKNIKDRKIEAMYLDKNKQYGK</sequence>
<dbReference type="RefSeq" id="YP_010111792.1">
    <property type="nucleotide sequence ID" value="NC_055884.1"/>
</dbReference>
<dbReference type="EMBL" id="MT774391">
    <property type="protein sequence ID" value="QOR59634.1"/>
    <property type="molecule type" value="Genomic_DNA"/>
</dbReference>
<organism evidence="1 2">
    <name type="scientific">uncultured phage cr126_1</name>
    <dbReference type="NCBI Taxonomy" id="2772075"/>
    <lineage>
        <taxon>Viruses</taxon>
        <taxon>Duplodnaviria</taxon>
        <taxon>Heunggongvirae</taxon>
        <taxon>Uroviricota</taxon>
        <taxon>Caudoviricetes</taxon>
        <taxon>Crassvirales</taxon>
        <taxon>Steigviridae</taxon>
        <taxon>Asinivirinae</taxon>
        <taxon>Kolpuevirus</taxon>
        <taxon>Kolpuevirus hominis</taxon>
    </lineage>
</organism>
<evidence type="ECO:0000313" key="2">
    <source>
        <dbReference type="Proteomes" id="UP000594161"/>
    </source>
</evidence>
<reference evidence="1 2" key="1">
    <citation type="submission" date="2020-07" db="EMBL/GenBank/DDBJ databases">
        <title>Taxonomic proposal: Crassvirales, a new order of highly abundant and diverse bacterial viruses.</title>
        <authorList>
            <person name="Shkoporov A.N."/>
            <person name="Stockdale S.R."/>
            <person name="Guerin E."/>
            <person name="Ross R.P."/>
            <person name="Hill C."/>
        </authorList>
    </citation>
    <scope>NUCLEOTIDE SEQUENCE [LARGE SCALE GENOMIC DNA]</scope>
</reference>
<keyword evidence="2" id="KW-1185">Reference proteome</keyword>
<dbReference type="KEGG" id="vg:65130241"/>
<evidence type="ECO:0000313" key="1">
    <source>
        <dbReference type="EMBL" id="QOR59634.1"/>
    </source>
</evidence>
<accession>A0A7M1RZS7</accession>
<dbReference type="Proteomes" id="UP000594161">
    <property type="component" value="Segment"/>
</dbReference>
<protein>
    <submittedName>
        <fullName evidence="1">HU/IHF-like protein</fullName>
    </submittedName>
</protein>
<name>A0A7M1RZS7_9CAUD</name>
<proteinExistence type="predicted"/>
<dbReference type="GeneID" id="65130241"/>